<dbReference type="RefSeq" id="WP_153666328.1">
    <property type="nucleotide sequence ID" value="NZ_JAAIKR010000026.1"/>
</dbReference>
<dbReference type="Pfam" id="PF04375">
    <property type="entry name" value="HemX"/>
    <property type="match status" value="1"/>
</dbReference>
<feature type="transmembrane region" description="Helical" evidence="3">
    <location>
        <begin position="62"/>
        <end position="83"/>
    </location>
</feature>
<reference evidence="4 5" key="1">
    <citation type="submission" date="2020-02" db="EMBL/GenBank/DDBJ databases">
        <title>Shewanella WXL01 sp. nov., a marine bacterium isolated from green algae in Luhuitou Fringing Reef (Northern South China Sea).</title>
        <authorList>
            <person name="Wang X."/>
        </authorList>
    </citation>
    <scope>NUCLEOTIDE SEQUENCE [LARGE SCALE GENOMIC DNA]</scope>
    <source>
        <strain evidence="4 5">MCCC 1A01895</strain>
    </source>
</reference>
<gene>
    <name evidence="4" type="ORF">G3R48_16660</name>
</gene>
<keyword evidence="4" id="KW-0489">Methyltransferase</keyword>
<dbReference type="PANTHER" id="PTHR38043">
    <property type="entry name" value="PROTEIN HEMX"/>
    <property type="match status" value="1"/>
</dbReference>
<evidence type="ECO:0000256" key="1">
    <source>
        <dbReference type="SAM" id="Coils"/>
    </source>
</evidence>
<keyword evidence="4" id="KW-0808">Transferase</keyword>
<dbReference type="GO" id="GO:0008168">
    <property type="term" value="F:methyltransferase activity"/>
    <property type="evidence" value="ECO:0007669"/>
    <property type="project" value="UniProtKB-KW"/>
</dbReference>
<organism evidence="4 5">
    <name type="scientific">Shewanella intestini</name>
    <dbReference type="NCBI Taxonomy" id="2017544"/>
    <lineage>
        <taxon>Bacteria</taxon>
        <taxon>Pseudomonadati</taxon>
        <taxon>Pseudomonadota</taxon>
        <taxon>Gammaproteobacteria</taxon>
        <taxon>Alteromonadales</taxon>
        <taxon>Shewanellaceae</taxon>
        <taxon>Shewanella</taxon>
    </lineage>
</organism>
<keyword evidence="5" id="KW-1185">Reference proteome</keyword>
<dbReference type="InterPro" id="IPR007470">
    <property type="entry name" value="HemX"/>
</dbReference>
<keyword evidence="1" id="KW-0175">Coiled coil</keyword>
<keyword evidence="3" id="KW-1133">Transmembrane helix</keyword>
<feature type="compositionally biased region" description="Polar residues" evidence="2">
    <location>
        <begin position="1"/>
        <end position="11"/>
    </location>
</feature>
<evidence type="ECO:0000313" key="4">
    <source>
        <dbReference type="EMBL" id="MBR9729602.1"/>
    </source>
</evidence>
<name>A0ABS5I6G5_9GAMM</name>
<dbReference type="Proteomes" id="UP000811844">
    <property type="component" value="Unassembled WGS sequence"/>
</dbReference>
<feature type="coiled-coil region" evidence="1">
    <location>
        <begin position="127"/>
        <end position="161"/>
    </location>
</feature>
<accession>A0ABS5I6G5</accession>
<proteinExistence type="predicted"/>
<feature type="region of interest" description="Disordered" evidence="2">
    <location>
        <begin position="1"/>
        <end position="46"/>
    </location>
</feature>
<evidence type="ECO:0000313" key="5">
    <source>
        <dbReference type="Proteomes" id="UP000811844"/>
    </source>
</evidence>
<evidence type="ECO:0000256" key="2">
    <source>
        <dbReference type="SAM" id="MobiDB-lite"/>
    </source>
</evidence>
<keyword evidence="3" id="KW-0812">Transmembrane</keyword>
<sequence length="402" mass="45381">MDNNKPQSPLSTDIDEKLATPAVEANDATEKTSETVDESPTSPSNLSAIDNQKLSTHFGVKLTLVLVFLLSITAIAACAWIWYTLQQQADTHQHAQQQLSSQTTQAQQKQQALSSALSQTQQRLKTLESLQQNDTKAYEQLNQLQQQTKKMQERVSVLANRSPNHWMASEAEYLVRMAGRKLWLEKDPLTATGLLEAADERIKSMRDPALMPLRQALVNDIKATKSIKSTDVVGTVYTLDALIAQLDELPLNRAKAQAGEDTSKTVITDSLSDWQANLAKTWQEITESFITIRKRTTDLEPLLAPDQQWYLVENIRNKLLQAQLAVYNYDQVNYRQSIEFATTWIKQYFDLEDKGTQDAIESLNALKTLSIENTTHHKFKSTKMLQQLITYGELIPNEDSAL</sequence>
<keyword evidence="3" id="KW-0472">Membrane</keyword>
<comment type="caution">
    <text evidence="4">The sequence shown here is derived from an EMBL/GenBank/DDBJ whole genome shotgun (WGS) entry which is preliminary data.</text>
</comment>
<dbReference type="EMBL" id="JAAIKR010000026">
    <property type="protein sequence ID" value="MBR9729602.1"/>
    <property type="molecule type" value="Genomic_DNA"/>
</dbReference>
<dbReference type="PANTHER" id="PTHR38043:SF1">
    <property type="entry name" value="PROTEIN HEMX"/>
    <property type="match status" value="1"/>
</dbReference>
<protein>
    <submittedName>
        <fullName evidence="4">Uroporphyrinogen-III methylase</fullName>
    </submittedName>
</protein>
<dbReference type="GO" id="GO:0032259">
    <property type="term" value="P:methylation"/>
    <property type="evidence" value="ECO:0007669"/>
    <property type="project" value="UniProtKB-KW"/>
</dbReference>
<evidence type="ECO:0000256" key="3">
    <source>
        <dbReference type="SAM" id="Phobius"/>
    </source>
</evidence>